<evidence type="ECO:0000256" key="1">
    <source>
        <dbReference type="SAM" id="Phobius"/>
    </source>
</evidence>
<sequence>MRINVDKHREGIMSPHRLSATFRFNAELALRVSFAVIISSIIQTRDEAYDPSNAYDKKWLFFPDWYYLGGLSYCAIMVVFSMAFNVGGTIREVCQGFFGSV</sequence>
<feature type="transmembrane region" description="Helical" evidence="1">
    <location>
        <begin position="28"/>
        <end position="45"/>
    </location>
</feature>
<feature type="transmembrane region" description="Helical" evidence="1">
    <location>
        <begin position="65"/>
        <end position="86"/>
    </location>
</feature>
<evidence type="ECO:0000313" key="3">
    <source>
        <dbReference type="Proteomes" id="UP000460718"/>
    </source>
</evidence>
<keyword evidence="1" id="KW-0812">Transmembrane</keyword>
<gene>
    <name evidence="2" type="ORF">PF011_g17163</name>
</gene>
<proteinExistence type="predicted"/>
<reference evidence="2 3" key="1">
    <citation type="submission" date="2018-09" db="EMBL/GenBank/DDBJ databases">
        <title>Genomic investigation of the strawberry pathogen Phytophthora fragariae indicates pathogenicity is determined by transcriptional variation in three key races.</title>
        <authorList>
            <person name="Adams T.M."/>
            <person name="Armitage A.D."/>
            <person name="Sobczyk M.K."/>
            <person name="Bates H.J."/>
            <person name="Dunwell J.M."/>
            <person name="Nellist C.F."/>
            <person name="Harrison R.J."/>
        </authorList>
    </citation>
    <scope>NUCLEOTIDE SEQUENCE [LARGE SCALE GENOMIC DNA]</scope>
    <source>
        <strain evidence="2 3">SCRP245</strain>
    </source>
</reference>
<name>A0A6A3JP79_9STRA</name>
<comment type="caution">
    <text evidence="2">The sequence shown here is derived from an EMBL/GenBank/DDBJ whole genome shotgun (WGS) entry which is preliminary data.</text>
</comment>
<dbReference type="AlphaFoldDB" id="A0A6A3JP79"/>
<accession>A0A6A3JP79</accession>
<dbReference type="Proteomes" id="UP000460718">
    <property type="component" value="Unassembled WGS sequence"/>
</dbReference>
<organism evidence="2 3">
    <name type="scientific">Phytophthora fragariae</name>
    <dbReference type="NCBI Taxonomy" id="53985"/>
    <lineage>
        <taxon>Eukaryota</taxon>
        <taxon>Sar</taxon>
        <taxon>Stramenopiles</taxon>
        <taxon>Oomycota</taxon>
        <taxon>Peronosporomycetes</taxon>
        <taxon>Peronosporales</taxon>
        <taxon>Peronosporaceae</taxon>
        <taxon>Phytophthora</taxon>
    </lineage>
</organism>
<keyword evidence="1" id="KW-1133">Transmembrane helix</keyword>
<protein>
    <submittedName>
        <fullName evidence="2">Uncharacterized protein</fullName>
    </submittedName>
</protein>
<keyword evidence="1" id="KW-0472">Membrane</keyword>
<evidence type="ECO:0000313" key="2">
    <source>
        <dbReference type="EMBL" id="KAE8993383.1"/>
    </source>
</evidence>
<dbReference type="EMBL" id="QXFW01001278">
    <property type="protein sequence ID" value="KAE8993383.1"/>
    <property type="molecule type" value="Genomic_DNA"/>
</dbReference>